<protein>
    <submittedName>
        <fullName evidence="2">Nitrogenase molybdenum-cofactor synthesis protein NifE</fullName>
    </submittedName>
</protein>
<reference evidence="2 3" key="1">
    <citation type="submission" date="2016-11" db="EMBL/GenBank/DDBJ databases">
        <authorList>
            <person name="Jaros S."/>
            <person name="Januszkiewicz K."/>
            <person name="Wedrychowicz H."/>
        </authorList>
    </citation>
    <scope>NUCLEOTIDE SEQUENCE [LARGE SCALE GENOMIC DNA]</scope>
    <source>
        <strain evidence="2 3">DSM 6191</strain>
    </source>
</reference>
<dbReference type="InterPro" id="IPR000510">
    <property type="entry name" value="Nase/OxRdtase_comp1"/>
</dbReference>
<dbReference type="AlphaFoldDB" id="A0A1M5ZB89"/>
<dbReference type="EMBL" id="FQXU01000008">
    <property type="protein sequence ID" value="SHI21452.1"/>
    <property type="molecule type" value="Genomic_DNA"/>
</dbReference>
<dbReference type="Gene3D" id="3.40.50.12380">
    <property type="entry name" value="Nitrogenase MoFe cofactor biosynthesis protein NifE, C-terminal"/>
    <property type="match status" value="1"/>
</dbReference>
<dbReference type="Gene3D" id="3.40.50.1980">
    <property type="entry name" value="Nitrogenase molybdenum iron protein domain"/>
    <property type="match status" value="1"/>
</dbReference>
<evidence type="ECO:0000313" key="2">
    <source>
        <dbReference type="EMBL" id="SHI21452.1"/>
    </source>
</evidence>
<dbReference type="Proteomes" id="UP000184241">
    <property type="component" value="Unassembled WGS sequence"/>
</dbReference>
<dbReference type="PANTHER" id="PTHR42956">
    <property type="entry name" value="NITROGENASE IRON-MOLYBDENUM COFACTOR BIOSYNTHESIS PROTEIN NIFE"/>
    <property type="match status" value="1"/>
</dbReference>
<dbReference type="RefSeq" id="WP_073020222.1">
    <property type="nucleotide sequence ID" value="NZ_FQXU01000008.1"/>
</dbReference>
<sequence>MITEDYLSRLNRLSDIDSDKAIKSGTTAIYPGTRCPIAPVTSIVNEIEDAYMLVVGTAECTYYNKNISIQEEKTLRQNKVWSYSMNSNEVVFGCRDGVYEALKTIKESVVPKVIFLVSACVPEMIGEDFESIVDEASLELDLKVIYINGAHFKCYSAMPAEKNTVLALCDLMEKQDIEEKSVNIIGSKYSLIKNSEIIKLLESKEININSCIPFDLSLDKLKTASKVKLNIVTDLTYLPIAKKMQEDYGIQYIIFNYSLEFECIKKAYLEIGEALDIDIAKEVQGLYEEAVKTYEHDFRGKSFGTGYLGIDSFGLNHLLTSLGMKLEYMEIEYYFEENKSLKNKILESGNNPFVGRSFDYLTLKNILKDKELDYFIGAVLDNKKIGNTKIITPYMMLSGKLGFEAPLTLLKAMKEEI</sequence>
<dbReference type="SUPFAM" id="SSF53807">
    <property type="entry name" value="Helical backbone' metal receptor"/>
    <property type="match status" value="1"/>
</dbReference>
<dbReference type="Pfam" id="PF00148">
    <property type="entry name" value="Oxidored_nitro"/>
    <property type="match status" value="1"/>
</dbReference>
<organism evidence="2 3">
    <name type="scientific">Clostridium intestinale DSM 6191</name>
    <dbReference type="NCBI Taxonomy" id="1121320"/>
    <lineage>
        <taxon>Bacteria</taxon>
        <taxon>Bacillati</taxon>
        <taxon>Bacillota</taxon>
        <taxon>Clostridia</taxon>
        <taxon>Eubacteriales</taxon>
        <taxon>Clostridiaceae</taxon>
        <taxon>Clostridium</taxon>
    </lineage>
</organism>
<dbReference type="PANTHER" id="PTHR42956:SF1">
    <property type="entry name" value="NITROGENASE IRON-MOLYBDENUM COFACTOR BIOSYNTHESIS PROTEIN NIFE"/>
    <property type="match status" value="1"/>
</dbReference>
<proteinExistence type="predicted"/>
<gene>
    <name evidence="2" type="ORF">SAMN02745941_02730</name>
</gene>
<evidence type="ECO:0000313" key="3">
    <source>
        <dbReference type="Proteomes" id="UP000184241"/>
    </source>
</evidence>
<evidence type="ECO:0000259" key="1">
    <source>
        <dbReference type="Pfam" id="PF00148"/>
    </source>
</evidence>
<dbReference type="GO" id="GO:0016491">
    <property type="term" value="F:oxidoreductase activity"/>
    <property type="evidence" value="ECO:0007669"/>
    <property type="project" value="InterPro"/>
</dbReference>
<name>A0A1M5ZB89_9CLOT</name>
<feature type="domain" description="Nitrogenase/oxidoreductase component 1" evidence="1">
    <location>
        <begin position="35"/>
        <end position="383"/>
    </location>
</feature>
<dbReference type="InterPro" id="IPR049939">
    <property type="entry name" value="NifE-like"/>
</dbReference>
<accession>A0A1M5ZB89</accession>